<dbReference type="InterPro" id="IPR014031">
    <property type="entry name" value="Ketoacyl_synth_C"/>
</dbReference>
<dbReference type="Pfam" id="PF02801">
    <property type="entry name" value="Ketoacyl-synt_C"/>
    <property type="match status" value="1"/>
</dbReference>
<dbReference type="NCBIfam" id="NF004618">
    <property type="entry name" value="PRK05952.1"/>
    <property type="match status" value="1"/>
</dbReference>
<dbReference type="InterPro" id="IPR016039">
    <property type="entry name" value="Thiolase-like"/>
</dbReference>
<accession>A0A929FAB4</accession>
<dbReference type="PANTHER" id="PTHR11712">
    <property type="entry name" value="POLYKETIDE SYNTHASE-RELATED"/>
    <property type="match status" value="1"/>
</dbReference>
<evidence type="ECO:0000256" key="2">
    <source>
        <dbReference type="ARBA" id="ARBA00022679"/>
    </source>
</evidence>
<evidence type="ECO:0000313" key="6">
    <source>
        <dbReference type="Proteomes" id="UP000615026"/>
    </source>
</evidence>
<dbReference type="PANTHER" id="PTHR11712:SF347">
    <property type="entry name" value="BETA KETOACYL-ACYL CARRIER PROTEIN SYNTHASE"/>
    <property type="match status" value="1"/>
</dbReference>
<dbReference type="RefSeq" id="WP_193994001.1">
    <property type="nucleotide sequence ID" value="NZ_JADEXP010000138.1"/>
</dbReference>
<name>A0A929FAB4_LEPEC</name>
<dbReference type="InterPro" id="IPR018201">
    <property type="entry name" value="Ketoacyl_synth_AS"/>
</dbReference>
<dbReference type="GO" id="GO:0006633">
    <property type="term" value="P:fatty acid biosynthetic process"/>
    <property type="evidence" value="ECO:0007669"/>
    <property type="project" value="InterPro"/>
</dbReference>
<dbReference type="Gene3D" id="3.40.47.10">
    <property type="match status" value="1"/>
</dbReference>
<feature type="domain" description="Ketosynthase family 3 (KS3)" evidence="4">
    <location>
        <begin position="1"/>
        <end position="373"/>
    </location>
</feature>
<gene>
    <name evidence="5" type="ORF">IQ260_15465</name>
</gene>
<dbReference type="PROSITE" id="PS52004">
    <property type="entry name" value="KS3_2"/>
    <property type="match status" value="1"/>
</dbReference>
<comment type="caution">
    <text evidence="5">The sequence shown here is derived from an EMBL/GenBank/DDBJ whole genome shotgun (WGS) entry which is preliminary data.</text>
</comment>
<dbReference type="AlphaFoldDB" id="A0A929FAB4"/>
<comment type="similarity">
    <text evidence="1 3">Belongs to the thiolase-like superfamily. Beta-ketoacyl-ACP synthases family.</text>
</comment>
<dbReference type="SUPFAM" id="SSF53901">
    <property type="entry name" value="Thiolase-like"/>
    <property type="match status" value="2"/>
</dbReference>
<keyword evidence="2 3" id="KW-0808">Transferase</keyword>
<dbReference type="InterPro" id="IPR014030">
    <property type="entry name" value="Ketoacyl_synth_N"/>
</dbReference>
<proteinExistence type="inferred from homology"/>
<dbReference type="InterPro" id="IPR020841">
    <property type="entry name" value="PKS_Beta-ketoAc_synthase_dom"/>
</dbReference>
<protein>
    <submittedName>
        <fullName evidence="5">Beta-ketoacyl-ACP synthase</fullName>
    </submittedName>
</protein>
<dbReference type="CDD" id="cd00834">
    <property type="entry name" value="KAS_I_II"/>
    <property type="match status" value="1"/>
</dbReference>
<dbReference type="InterPro" id="IPR000794">
    <property type="entry name" value="Beta-ketoacyl_synthase"/>
</dbReference>
<sequence>MVDVVVTGIGLWTALGATAQTTWTHLLAGKSAIAFRQPFPSLPAVPLAMVGKFPLDPDTLVTETVKTAVADAGLTVPLADCGVVVGSSRSYLNRWEAMARGEQSLEPWLSALPCGLSHQVAQGVGCQGPVLAPMAACATGLWALFQGYMLLQTGQCERVVVAAVDAPITPLTLAGFRRMGAMAKEGCYPFDCDRNGLVLGEGAAAVILETRTAASRDSPDGQIYGQILGFGLSNDAYHISSSQRDGTLTVANQCLQRSGLHPDDIDYIHTHGTGTRLNDANEAYMIEQLFPRAAVSSTKGATGHTLGAAGLIGTVFSLLSLQTQCLPPCVGLKQPEFALNFVDGSARWPHPINHVLCSSFGFGGQNVLVAFRRGKPTITPLVSR</sequence>
<dbReference type="Pfam" id="PF00109">
    <property type="entry name" value="ketoacyl-synt"/>
    <property type="match status" value="1"/>
</dbReference>
<dbReference type="Proteomes" id="UP000615026">
    <property type="component" value="Unassembled WGS sequence"/>
</dbReference>
<dbReference type="PROSITE" id="PS00606">
    <property type="entry name" value="KS3_1"/>
    <property type="match status" value="1"/>
</dbReference>
<organism evidence="5 6">
    <name type="scientific">Leptolyngbya cf. ectocarpi LEGE 11479</name>
    <dbReference type="NCBI Taxonomy" id="1828722"/>
    <lineage>
        <taxon>Bacteria</taxon>
        <taxon>Bacillati</taxon>
        <taxon>Cyanobacteriota</taxon>
        <taxon>Cyanophyceae</taxon>
        <taxon>Leptolyngbyales</taxon>
        <taxon>Leptolyngbyaceae</taxon>
        <taxon>Leptolyngbya group</taxon>
        <taxon>Leptolyngbya</taxon>
    </lineage>
</organism>
<evidence type="ECO:0000259" key="4">
    <source>
        <dbReference type="PROSITE" id="PS52004"/>
    </source>
</evidence>
<evidence type="ECO:0000313" key="5">
    <source>
        <dbReference type="EMBL" id="MBE9068049.1"/>
    </source>
</evidence>
<dbReference type="EMBL" id="JADEXP010000138">
    <property type="protein sequence ID" value="MBE9068049.1"/>
    <property type="molecule type" value="Genomic_DNA"/>
</dbReference>
<evidence type="ECO:0000256" key="3">
    <source>
        <dbReference type="RuleBase" id="RU003694"/>
    </source>
</evidence>
<keyword evidence="6" id="KW-1185">Reference proteome</keyword>
<evidence type="ECO:0000256" key="1">
    <source>
        <dbReference type="ARBA" id="ARBA00008467"/>
    </source>
</evidence>
<dbReference type="GO" id="GO:0004315">
    <property type="term" value="F:3-oxoacyl-[acyl-carrier-protein] synthase activity"/>
    <property type="evidence" value="ECO:0007669"/>
    <property type="project" value="InterPro"/>
</dbReference>
<reference evidence="5" key="1">
    <citation type="submission" date="2020-10" db="EMBL/GenBank/DDBJ databases">
        <authorList>
            <person name="Castelo-Branco R."/>
            <person name="Eusebio N."/>
            <person name="Adriana R."/>
            <person name="Vieira A."/>
            <person name="Brugerolle De Fraissinette N."/>
            <person name="Rezende De Castro R."/>
            <person name="Schneider M.P."/>
            <person name="Vasconcelos V."/>
            <person name="Leao P.N."/>
        </authorList>
    </citation>
    <scope>NUCLEOTIDE SEQUENCE</scope>
    <source>
        <strain evidence="5">LEGE 11479</strain>
    </source>
</reference>
<dbReference type="SMART" id="SM00825">
    <property type="entry name" value="PKS_KS"/>
    <property type="match status" value="1"/>
</dbReference>